<feature type="transmembrane region" description="Helical" evidence="1">
    <location>
        <begin position="21"/>
        <end position="50"/>
    </location>
</feature>
<feature type="transmembrane region" description="Helical" evidence="1">
    <location>
        <begin position="120"/>
        <end position="138"/>
    </location>
</feature>
<feature type="transmembrane region" description="Helical" evidence="1">
    <location>
        <begin position="513"/>
        <end position="531"/>
    </location>
</feature>
<keyword evidence="3" id="KW-1185">Reference proteome</keyword>
<evidence type="ECO:0000313" key="3">
    <source>
        <dbReference type="Proteomes" id="UP000000263"/>
    </source>
</evidence>
<evidence type="ECO:0000313" key="2">
    <source>
        <dbReference type="EMBL" id="ABU59976.1"/>
    </source>
</evidence>
<dbReference type="AlphaFoldDB" id="A7NQY0"/>
<feature type="transmembrane region" description="Helical" evidence="1">
    <location>
        <begin position="225"/>
        <end position="245"/>
    </location>
</feature>
<dbReference type="HOGENOM" id="CLU_432625_0_0_0"/>
<dbReference type="RefSeq" id="WP_012122399.1">
    <property type="nucleotide sequence ID" value="NC_009767.1"/>
</dbReference>
<dbReference type="eggNOG" id="COG1287">
    <property type="taxonomic scope" value="Bacteria"/>
</dbReference>
<evidence type="ECO:0000256" key="1">
    <source>
        <dbReference type="SAM" id="Phobius"/>
    </source>
</evidence>
<dbReference type="KEGG" id="rca:Rcas_3943"/>
<feature type="transmembrane region" description="Helical" evidence="1">
    <location>
        <begin position="159"/>
        <end position="177"/>
    </location>
</feature>
<dbReference type="EMBL" id="CP000804">
    <property type="protein sequence ID" value="ABU59976.1"/>
    <property type="molecule type" value="Genomic_DNA"/>
</dbReference>
<dbReference type="STRING" id="383372.Rcas_3943"/>
<accession>A7NQY0</accession>
<evidence type="ECO:0008006" key="4">
    <source>
        <dbReference type="Google" id="ProtNLM"/>
    </source>
</evidence>
<feature type="transmembrane region" description="Helical" evidence="1">
    <location>
        <begin position="91"/>
        <end position="108"/>
    </location>
</feature>
<sequence length="701" mass="75257">MKPFDSALKSNVLRSGGATTRYAVIPALLAVGWLAAIAVFGSSDVLVWALSSAGRLALPAGAALALWIVPGMALISLLWRDHTLSVIERIGVAWGIGAALPPILLLLADLLDLPWNRLTTIMYVVLAVSVWLFAVWRNTKASERAPQRDPANGRIAQGYIVPLMIGLVALALIARLYTTREMLVGSNVDSYHHTLIVQLLVERQGLFQSWEPYAPLATLTYHYGFHANAAFVSWLTGIPATRAVVEVGQIMNAATLLTVFALTVRLTGSVIAGVWAALIVGFYNTLPAFLTFWGRNPFVTSHVILGAVLIVWIAAIESPRHNWRLLALAGIVSAGLSLSHYQTTILAAPMILVSLLTLRLHASPGMMLATLGHAATIGAVALLLTLPWLLHVSSGYLDRNVVHAMRPEAAAGQILAAAVPALAPLYLKGPVIAAALIGLALAARRRSWHALLPAGWVLAALATAMPHLLGLPGIGVVQGDVAAMILYLMATPLAGVTLASIGEVLERVAPRLAIIPIATAIILVSAWGVGWQRDLVPAYMRMVTPADMQAMEWVRANTPPAARFIVNSHPIYGGDMIVGTDAGWWLPFFAGRQTNVPPMTYGSELSVDPQYALDINALARDLRRRPLTDGRPVVIDLTLPETIDRLRSAGYTFVYSGAQSIAGPGGIPAPDRIDTARLRTSPHFRLVYDRDGVEIFELVTQ</sequence>
<organism evidence="2 3">
    <name type="scientific">Roseiflexus castenholzii (strain DSM 13941 / HLO8)</name>
    <dbReference type="NCBI Taxonomy" id="383372"/>
    <lineage>
        <taxon>Bacteria</taxon>
        <taxon>Bacillati</taxon>
        <taxon>Chloroflexota</taxon>
        <taxon>Chloroflexia</taxon>
        <taxon>Chloroflexales</taxon>
        <taxon>Roseiflexineae</taxon>
        <taxon>Roseiflexaceae</taxon>
        <taxon>Roseiflexus</taxon>
    </lineage>
</organism>
<name>A7NQY0_ROSCS</name>
<feature type="transmembrane region" description="Helical" evidence="1">
    <location>
        <begin position="481"/>
        <end position="501"/>
    </location>
</feature>
<feature type="transmembrane region" description="Helical" evidence="1">
    <location>
        <begin position="345"/>
        <end position="362"/>
    </location>
</feature>
<proteinExistence type="predicted"/>
<gene>
    <name evidence="2" type="ordered locus">Rcas_3943</name>
</gene>
<protein>
    <recommendedName>
        <fullName evidence="4">Glycosyltransferase RgtA/B/C/D-like domain-containing protein</fullName>
    </recommendedName>
</protein>
<feature type="transmembrane region" description="Helical" evidence="1">
    <location>
        <begin position="298"/>
        <end position="316"/>
    </location>
</feature>
<feature type="transmembrane region" description="Helical" evidence="1">
    <location>
        <begin position="369"/>
        <end position="390"/>
    </location>
</feature>
<dbReference type="Proteomes" id="UP000000263">
    <property type="component" value="Chromosome"/>
</dbReference>
<feature type="transmembrane region" description="Helical" evidence="1">
    <location>
        <begin position="56"/>
        <end position="79"/>
    </location>
</feature>
<dbReference type="OrthoDB" id="144271at2"/>
<reference evidence="2 3" key="1">
    <citation type="submission" date="2007-08" db="EMBL/GenBank/DDBJ databases">
        <title>Complete sequence of Roseiflexus castenholzii DSM 13941.</title>
        <authorList>
            <consortium name="US DOE Joint Genome Institute"/>
            <person name="Copeland A."/>
            <person name="Lucas S."/>
            <person name="Lapidus A."/>
            <person name="Barry K."/>
            <person name="Glavina del Rio T."/>
            <person name="Dalin E."/>
            <person name="Tice H."/>
            <person name="Pitluck S."/>
            <person name="Thompson L.S."/>
            <person name="Brettin T."/>
            <person name="Bruce D."/>
            <person name="Detter J.C."/>
            <person name="Han C."/>
            <person name="Tapia R."/>
            <person name="Schmutz J."/>
            <person name="Larimer F."/>
            <person name="Land M."/>
            <person name="Hauser L."/>
            <person name="Kyrpides N."/>
            <person name="Mikhailova N."/>
            <person name="Bryant D.A."/>
            <person name="Hanada S."/>
            <person name="Tsukatani Y."/>
            <person name="Richardson P."/>
        </authorList>
    </citation>
    <scope>NUCLEOTIDE SEQUENCE [LARGE SCALE GENOMIC DNA]</scope>
    <source>
        <strain evidence="3">DSM 13941 / HLO8</strain>
    </source>
</reference>
<keyword evidence="1" id="KW-0812">Transmembrane</keyword>
<feature type="transmembrane region" description="Helical" evidence="1">
    <location>
        <begin position="450"/>
        <end position="469"/>
    </location>
</feature>
<keyword evidence="1" id="KW-1133">Transmembrane helix</keyword>
<keyword evidence="1" id="KW-0472">Membrane</keyword>
<feature type="transmembrane region" description="Helical" evidence="1">
    <location>
        <begin position="425"/>
        <end position="443"/>
    </location>
</feature>